<comment type="caution">
    <text evidence="1">The sequence shown here is derived from an EMBL/GenBank/DDBJ whole genome shotgun (WGS) entry which is preliminary data.</text>
</comment>
<dbReference type="AlphaFoldDB" id="A0A2V4XVX3"/>
<dbReference type="RefSeq" id="WP_110476659.1">
    <property type="nucleotide sequence ID" value="NZ_BMWQ01000031.1"/>
</dbReference>
<accession>A0A2V4XVX3</accession>
<evidence type="ECO:0000313" key="1">
    <source>
        <dbReference type="EMBL" id="PYE78488.1"/>
    </source>
</evidence>
<dbReference type="EMBL" id="QJTD01000030">
    <property type="protein sequence ID" value="PYE78488.1"/>
    <property type="molecule type" value="Genomic_DNA"/>
</dbReference>
<sequence length="149" mass="17050">MIINPNMFTEKQNYLMYELYKTMENELEEKQDLSEADELKLAQTKTNITAIEQYANAKRAGGIRWSLTSLFQDSGMNPTLILGFYPGSDSYNTYGKELVVNVEYSEADLIHIFESIRDNSPRVTGQLKFKIVPEFIDGELNTGDIYAIQ</sequence>
<organism evidence="1 2">
    <name type="scientific">Winogradskyella epiphytica</name>
    <dbReference type="NCBI Taxonomy" id="262005"/>
    <lineage>
        <taxon>Bacteria</taxon>
        <taxon>Pseudomonadati</taxon>
        <taxon>Bacteroidota</taxon>
        <taxon>Flavobacteriia</taxon>
        <taxon>Flavobacteriales</taxon>
        <taxon>Flavobacteriaceae</taxon>
        <taxon>Winogradskyella</taxon>
    </lineage>
</organism>
<gene>
    <name evidence="1" type="ORF">DFQ11_1303</name>
</gene>
<keyword evidence="2" id="KW-1185">Reference proteome</keyword>
<name>A0A2V4XVX3_9FLAO</name>
<dbReference type="Proteomes" id="UP000248054">
    <property type="component" value="Unassembled WGS sequence"/>
</dbReference>
<protein>
    <submittedName>
        <fullName evidence="1">Uncharacterized protein</fullName>
    </submittedName>
</protein>
<dbReference type="OrthoDB" id="10009469at2"/>
<proteinExistence type="predicted"/>
<evidence type="ECO:0000313" key="2">
    <source>
        <dbReference type="Proteomes" id="UP000248054"/>
    </source>
</evidence>
<reference evidence="1 2" key="1">
    <citation type="submission" date="2018-06" db="EMBL/GenBank/DDBJ databases">
        <title>Genomic Encyclopedia of Type Strains, Phase III (KMG-III): the genomes of soil and plant-associated and newly described type strains.</title>
        <authorList>
            <person name="Whitman W."/>
        </authorList>
    </citation>
    <scope>NUCLEOTIDE SEQUENCE [LARGE SCALE GENOMIC DNA]</scope>
    <source>
        <strain evidence="1 2">CECT 7945</strain>
    </source>
</reference>